<dbReference type="AlphaFoldDB" id="A0A162TKB4"/>
<protein>
    <submittedName>
        <fullName evidence="2">Uncharacterized protein</fullName>
    </submittedName>
</protein>
<feature type="region of interest" description="Disordered" evidence="1">
    <location>
        <begin position="1"/>
        <end position="57"/>
    </location>
</feature>
<reference evidence="3" key="1">
    <citation type="submission" date="2015-06" db="EMBL/GenBank/DDBJ databases">
        <title>Expansion of signal transduction pathways in fungi by whole-genome duplication.</title>
        <authorList>
            <consortium name="DOE Joint Genome Institute"/>
            <person name="Corrochano L.M."/>
            <person name="Kuo A."/>
            <person name="Marcet-Houben M."/>
            <person name="Polaino S."/>
            <person name="Salamov A."/>
            <person name="Villalobos J.M."/>
            <person name="Alvarez M.I."/>
            <person name="Avalos J."/>
            <person name="Benito E.P."/>
            <person name="Benoit I."/>
            <person name="Burger G."/>
            <person name="Camino L.P."/>
            <person name="Canovas D."/>
            <person name="Cerda-Olmedo E."/>
            <person name="Cheng J.-F."/>
            <person name="Dominguez A."/>
            <person name="Elias M."/>
            <person name="Eslava A.P."/>
            <person name="Glaser F."/>
            <person name="Grimwood J."/>
            <person name="Gutierrez G."/>
            <person name="Heitman J."/>
            <person name="Henrissat B."/>
            <person name="Iturriaga E.A."/>
            <person name="Lang B.F."/>
            <person name="Lavin J.L."/>
            <person name="Lee S."/>
            <person name="Li W."/>
            <person name="Lindquist E."/>
            <person name="Lopez-Garcia S."/>
            <person name="Luque E.M."/>
            <person name="Marcos A.T."/>
            <person name="Martin J."/>
            <person name="McCluskey K."/>
            <person name="Medina H.R."/>
            <person name="Miralles-Duran A."/>
            <person name="Miyazaki A."/>
            <person name="Munoz-Torres E."/>
            <person name="Oguiza J.A."/>
            <person name="Ohm R."/>
            <person name="Olmedo M."/>
            <person name="Orejas M."/>
            <person name="Ortiz-Castellanos L."/>
            <person name="Pisabarro A.G."/>
            <person name="Rodriguez-Romero J."/>
            <person name="Ruiz-Herrera J."/>
            <person name="Ruiz-Vazquez R."/>
            <person name="Sanz C."/>
            <person name="Schackwitz W."/>
            <person name="Schmutz J."/>
            <person name="Shahriari M."/>
            <person name="Shelest E."/>
            <person name="Silva-Franco F."/>
            <person name="Soanes D."/>
            <person name="Syed K."/>
            <person name="Tagua V.G."/>
            <person name="Talbot N.J."/>
            <person name="Thon M."/>
            <person name="De vries R.P."/>
            <person name="Wiebenga A."/>
            <person name="Yadav J.S."/>
            <person name="Braun E.L."/>
            <person name="Baker S."/>
            <person name="Garre V."/>
            <person name="Horwitz B."/>
            <person name="Torres-Martinez S."/>
            <person name="Idnurm A."/>
            <person name="Herrera-Estrella A."/>
            <person name="Gabaldon T."/>
            <person name="Grigoriev I.V."/>
        </authorList>
    </citation>
    <scope>NUCLEOTIDE SEQUENCE [LARGE SCALE GENOMIC DNA]</scope>
    <source>
        <strain evidence="3">NRRL 1555(-)</strain>
    </source>
</reference>
<dbReference type="InParanoid" id="A0A162TKB4"/>
<feature type="compositionally biased region" description="Basic and acidic residues" evidence="1">
    <location>
        <begin position="37"/>
        <end position="51"/>
    </location>
</feature>
<sequence length="182" mass="21155">MTQYNSLDAIPSYTGTHETERPIETVGADWRLPRRSAKVEKGGEQSTDVRSERHRQRLNNSNVLPRHIFVSSYITSYKYHASHCRQKITHFTIIVVQKDINKISILTNDAQNVTIPCPPRNFYWKKWRLVVIFTLGDYVSLQLLFECGDMSESVRLARTSEVRTGSTISKKYVPDKMEYLQE</sequence>
<evidence type="ECO:0000256" key="1">
    <source>
        <dbReference type="SAM" id="MobiDB-lite"/>
    </source>
</evidence>
<evidence type="ECO:0000313" key="2">
    <source>
        <dbReference type="EMBL" id="OAD67803.1"/>
    </source>
</evidence>
<accession>A0A162TKB4</accession>
<dbReference type="RefSeq" id="XP_018285843.1">
    <property type="nucleotide sequence ID" value="XM_018441903.1"/>
</dbReference>
<evidence type="ECO:0000313" key="3">
    <source>
        <dbReference type="Proteomes" id="UP000077315"/>
    </source>
</evidence>
<keyword evidence="3" id="KW-1185">Reference proteome</keyword>
<proteinExistence type="predicted"/>
<dbReference type="VEuPathDB" id="FungiDB:PHYBLDRAFT_68177"/>
<dbReference type="GeneID" id="29002809"/>
<name>A0A162TKB4_PHYB8</name>
<organism evidence="2 3">
    <name type="scientific">Phycomyces blakesleeanus (strain ATCC 8743b / DSM 1359 / FGSC 10004 / NBRC 33097 / NRRL 1555)</name>
    <dbReference type="NCBI Taxonomy" id="763407"/>
    <lineage>
        <taxon>Eukaryota</taxon>
        <taxon>Fungi</taxon>
        <taxon>Fungi incertae sedis</taxon>
        <taxon>Mucoromycota</taxon>
        <taxon>Mucoromycotina</taxon>
        <taxon>Mucoromycetes</taxon>
        <taxon>Mucorales</taxon>
        <taxon>Phycomycetaceae</taxon>
        <taxon>Phycomyces</taxon>
    </lineage>
</organism>
<gene>
    <name evidence="2" type="ORF">PHYBLDRAFT_68177</name>
</gene>
<dbReference type="Proteomes" id="UP000077315">
    <property type="component" value="Unassembled WGS sequence"/>
</dbReference>
<dbReference type="EMBL" id="KV440997">
    <property type="protein sequence ID" value="OAD67803.1"/>
    <property type="molecule type" value="Genomic_DNA"/>
</dbReference>